<evidence type="ECO:0000313" key="1">
    <source>
        <dbReference type="EMBL" id="NBN88213.1"/>
    </source>
</evidence>
<dbReference type="AlphaFoldDB" id="A0A964UYQ0"/>
<dbReference type="InterPro" id="IPR029063">
    <property type="entry name" value="SAM-dependent_MTases_sf"/>
</dbReference>
<dbReference type="SUPFAM" id="SSF53335">
    <property type="entry name" value="S-adenosyl-L-methionine-dependent methyltransferases"/>
    <property type="match status" value="2"/>
</dbReference>
<protein>
    <recommendedName>
        <fullName evidence="3">DNA methylase N-4/N-6 domain-containing protein</fullName>
    </recommendedName>
</protein>
<proteinExistence type="predicted"/>
<dbReference type="Proteomes" id="UP000713222">
    <property type="component" value="Unassembled WGS sequence"/>
</dbReference>
<dbReference type="EMBL" id="RGET01000068">
    <property type="protein sequence ID" value="NBN88213.1"/>
    <property type="molecule type" value="Genomic_DNA"/>
</dbReference>
<dbReference type="Gene3D" id="3.40.50.150">
    <property type="entry name" value="Vaccinia Virus protein VP39"/>
    <property type="match status" value="1"/>
</dbReference>
<gene>
    <name evidence="1" type="ORF">EBV32_03885</name>
</gene>
<accession>A0A964UYQ0</accession>
<evidence type="ECO:0008006" key="3">
    <source>
        <dbReference type="Google" id="ProtNLM"/>
    </source>
</evidence>
<organism evidence="1 2">
    <name type="scientific">Candidatus Fonsibacter lacus</name>
    <dbReference type="NCBI Taxonomy" id="2576439"/>
    <lineage>
        <taxon>Bacteria</taxon>
        <taxon>Pseudomonadati</taxon>
        <taxon>Pseudomonadota</taxon>
        <taxon>Alphaproteobacteria</taxon>
        <taxon>Candidatus Pelagibacterales</taxon>
        <taxon>Candidatus Pelagibacterales incertae sedis</taxon>
        <taxon>Candidatus Fonsibacter</taxon>
    </lineage>
</organism>
<name>A0A964UYQ0_9PROT</name>
<reference evidence="1" key="1">
    <citation type="submission" date="2018-10" db="EMBL/GenBank/DDBJ databases">
        <title>Iterative Subtractive Binning of Freshwater Chronoseries Metagenomes Recovers Nearly Complete Genomes from over Four Hundred Novel Species.</title>
        <authorList>
            <person name="Rodriguez-R L.M."/>
            <person name="Tsementzi D."/>
            <person name="Luo C."/>
            <person name="Konstantinidis K.T."/>
        </authorList>
    </citation>
    <scope>NUCLEOTIDE SEQUENCE</scope>
    <source>
        <strain evidence="1">WB7_6_001</strain>
    </source>
</reference>
<comment type="caution">
    <text evidence="1">The sequence shown here is derived from an EMBL/GenBank/DDBJ whole genome shotgun (WGS) entry which is preliminary data.</text>
</comment>
<sequence length="480" mass="55512">MCEIHAGLKFKTNKKSKQMKQEKLFQDKIELINVNSVIGSGYETQVAELALIDKIAYRAARKNMQIHSAIILKINDEFSGFFTYEINHKIGEFCLLQSAMYPEKKDKEIYSMMIDKIIEQNTFRYPMIMTVSKKHDLENPKVFAARGFKVNIEKNEFVYMVYGELSQVRTKRLIHMAMTNLWNSTSGEWLKIKKEWNEKIEEAGKKYNIQNPKYASREGCWQGKAGMSNIVLSKQEVVDGEIITDKSKDLNGNASVLDPAVCEIIVRMFMPTNGCRVYNPFGGGVQMGFVAGGCGYEYLSSEIRKNQCDANNAICQDFYNVKWLQSDTSKFTPKQKYDLIFSCPPYYKVETYLDYDGKSPEGELNSLPTYEEFRDMLFKGYKNAIDVMNDNTFFVIMTGDSRNKDGGYYGSDAEHELFFKEQGLHIYNKIIYLESEFTRRATAKKTLNSRKYPKCEQRIYVFYKGDTSKIKDLYPNVGRL</sequence>
<evidence type="ECO:0000313" key="2">
    <source>
        <dbReference type="Proteomes" id="UP000713222"/>
    </source>
</evidence>